<gene>
    <name evidence="1" type="ORF">SAMN05428953_11071</name>
</gene>
<sequence>MAKEEIGAVDVVADGELDSATTVAEAIQAIIEEFDVQPVLFVGSGLPRRYMGAPDWEGALRYALDTVGNRAQPYSYFVQKFGDDKVRIGTAIADLIFEWAWSDGRERFDPALFQGTDRHVFMKSIVAEHLNKITPSDRRGLAAEYSEEISALRDIRPHAIITTNYDSMIELIFEGYEPIVGRGVLRYDLNSFGEIFHIHGMTEDPQSLVLTSADYENWHKQSRYFAAKLLTYFVEHPVFIFGYGLGDPNVRTLLQDIGRIVADESGLVGNVAQVVWHAELKAGPWQSEVAIDDEDDGRQYRLRVFNVSSLKEVFELLSARHELKQVNPALLRALAARLMKLTRKDIPRGTVEVDYTTLEKVAQDDEQLPRMLGLTLADTDNKTHPFTLTQVADELKLKGWNALNPVIRKIKDEKGIDLRASDNCYHERIKTGKKSATRKWSHDAVGLFCNVLAGKEYKLRD</sequence>
<dbReference type="AlphaFoldDB" id="A0A1G8XVN7"/>
<dbReference type="Pfam" id="PF13289">
    <property type="entry name" value="SIR2_2"/>
    <property type="match status" value="1"/>
</dbReference>
<dbReference type="Proteomes" id="UP000198894">
    <property type="component" value="Unassembled WGS sequence"/>
</dbReference>
<accession>A0A1G8XVN7</accession>
<name>A0A1G8XVN7_9HYPH</name>
<dbReference type="RefSeq" id="WP_167366473.1">
    <property type="nucleotide sequence ID" value="NZ_FNEE01000010.1"/>
</dbReference>
<reference evidence="2" key="1">
    <citation type="submission" date="2016-10" db="EMBL/GenBank/DDBJ databases">
        <authorList>
            <person name="Varghese N."/>
            <person name="Submissions S."/>
        </authorList>
    </citation>
    <scope>NUCLEOTIDE SEQUENCE [LARGE SCALE GENOMIC DNA]</scope>
    <source>
        <strain evidence="2">CGMCC 1.11022</strain>
    </source>
</reference>
<evidence type="ECO:0000313" key="2">
    <source>
        <dbReference type="Proteomes" id="UP000198894"/>
    </source>
</evidence>
<proteinExistence type="predicted"/>
<keyword evidence="2" id="KW-1185">Reference proteome</keyword>
<evidence type="ECO:0000313" key="1">
    <source>
        <dbReference type="EMBL" id="SDJ94659.1"/>
    </source>
</evidence>
<dbReference type="EMBL" id="FNEE01000010">
    <property type="protein sequence ID" value="SDJ94659.1"/>
    <property type="molecule type" value="Genomic_DNA"/>
</dbReference>
<organism evidence="1 2">
    <name type="scientific">Mesorhizobium muleiense</name>
    <dbReference type="NCBI Taxonomy" id="1004279"/>
    <lineage>
        <taxon>Bacteria</taxon>
        <taxon>Pseudomonadati</taxon>
        <taxon>Pseudomonadota</taxon>
        <taxon>Alphaproteobacteria</taxon>
        <taxon>Hyphomicrobiales</taxon>
        <taxon>Phyllobacteriaceae</taxon>
        <taxon>Mesorhizobium</taxon>
    </lineage>
</organism>
<protein>
    <submittedName>
        <fullName evidence="1">SIR2-like domain-containing protein</fullName>
    </submittedName>
</protein>